<feature type="transmembrane region" description="Helical" evidence="1">
    <location>
        <begin position="166"/>
        <end position="182"/>
    </location>
</feature>
<evidence type="ECO:0000313" key="2">
    <source>
        <dbReference type="EMBL" id="GGZ45175.1"/>
    </source>
</evidence>
<feature type="transmembrane region" description="Helical" evidence="1">
    <location>
        <begin position="27"/>
        <end position="48"/>
    </location>
</feature>
<reference evidence="2" key="3">
    <citation type="submission" date="2020-09" db="EMBL/GenBank/DDBJ databases">
        <authorList>
            <person name="Sun Q."/>
            <person name="Ohkuma M."/>
        </authorList>
    </citation>
    <scope>NUCLEOTIDE SEQUENCE</scope>
    <source>
        <strain evidence="2">JCM 4834</strain>
    </source>
</reference>
<dbReference type="OrthoDB" id="3870305at2"/>
<keyword evidence="1" id="KW-1133">Transmembrane helix</keyword>
<name>A0A5P2UD18_9ACTN</name>
<proteinExistence type="predicted"/>
<reference evidence="3 4" key="2">
    <citation type="submission" date="2017-09" db="EMBL/GenBank/DDBJ databases">
        <authorList>
            <person name="Lee N."/>
            <person name="Cho B.-K."/>
        </authorList>
    </citation>
    <scope>NUCLEOTIDE SEQUENCE [LARGE SCALE GENOMIC DNA]</scope>
    <source>
        <strain evidence="3 4">ATCC 27467</strain>
    </source>
</reference>
<feature type="transmembrane region" description="Helical" evidence="1">
    <location>
        <begin position="135"/>
        <end position="154"/>
    </location>
</feature>
<dbReference type="EMBL" id="BMVX01000001">
    <property type="protein sequence ID" value="GGZ45175.1"/>
    <property type="molecule type" value="Genomic_DNA"/>
</dbReference>
<evidence type="ECO:0000313" key="4">
    <source>
        <dbReference type="Proteomes" id="UP000326831"/>
    </source>
</evidence>
<evidence type="ECO:0008006" key="5">
    <source>
        <dbReference type="Google" id="ProtNLM"/>
    </source>
</evidence>
<feature type="transmembrane region" description="Helical" evidence="1">
    <location>
        <begin position="85"/>
        <end position="105"/>
    </location>
</feature>
<keyword evidence="1" id="KW-0472">Membrane</keyword>
<dbReference type="Proteomes" id="UP000326831">
    <property type="component" value="Chromosome"/>
</dbReference>
<sequence>MKATGLLLGLAPWVLFALVVERLGADSVGWAALLACLASVALILYGLRNGSGVKVIELTGAIAFAILAAVGFYGSNHTLNLLADYGRGGSVLLLSVVMFISAFTIPFTEQYAHAFVDQKYWGTPRFRQVNRRASLMWSGIIFVMAVCHLISGALQSSTGSSPPPGHLLLNWVIPIILIIVGVKRTNHLSEASP</sequence>
<organism evidence="3 4">
    <name type="scientific">Streptomyces subrutilus</name>
    <dbReference type="NCBI Taxonomy" id="36818"/>
    <lineage>
        <taxon>Bacteria</taxon>
        <taxon>Bacillati</taxon>
        <taxon>Actinomycetota</taxon>
        <taxon>Actinomycetes</taxon>
        <taxon>Kitasatosporales</taxon>
        <taxon>Streptomycetaceae</taxon>
        <taxon>Streptomyces</taxon>
    </lineage>
</organism>
<dbReference type="AlphaFoldDB" id="A0A5P2UD18"/>
<dbReference type="EMBL" id="CP023701">
    <property type="protein sequence ID" value="QEU77176.1"/>
    <property type="molecule type" value="Genomic_DNA"/>
</dbReference>
<gene>
    <name evidence="3" type="ORF">CP968_01665</name>
    <name evidence="2" type="ORF">GCM10010371_00160</name>
</gene>
<evidence type="ECO:0000313" key="3">
    <source>
        <dbReference type="EMBL" id="QEU77176.1"/>
    </source>
</evidence>
<dbReference type="Proteomes" id="UP000634660">
    <property type="component" value="Unassembled WGS sequence"/>
</dbReference>
<protein>
    <recommendedName>
        <fullName evidence="5">DUF3159 domain-containing protein</fullName>
    </recommendedName>
</protein>
<keyword evidence="4" id="KW-1185">Reference proteome</keyword>
<evidence type="ECO:0000256" key="1">
    <source>
        <dbReference type="SAM" id="Phobius"/>
    </source>
</evidence>
<reference evidence="2" key="1">
    <citation type="journal article" date="2014" name="Int. J. Syst. Evol. Microbiol.">
        <title>Complete genome sequence of Corynebacterium casei LMG S-19264T (=DSM 44701T), isolated from a smear-ripened cheese.</title>
        <authorList>
            <consortium name="US DOE Joint Genome Institute (JGI-PGF)"/>
            <person name="Walter F."/>
            <person name="Albersmeier A."/>
            <person name="Kalinowski J."/>
            <person name="Ruckert C."/>
        </authorList>
    </citation>
    <scope>NUCLEOTIDE SEQUENCE</scope>
    <source>
        <strain evidence="2">JCM 4834</strain>
    </source>
</reference>
<dbReference type="RefSeq" id="WP_150516273.1">
    <property type="nucleotide sequence ID" value="NZ_CP109051.1"/>
</dbReference>
<accession>A0A5P2UD18</accession>
<feature type="transmembrane region" description="Helical" evidence="1">
    <location>
        <begin position="55"/>
        <end position="73"/>
    </location>
</feature>
<keyword evidence="1" id="KW-0812">Transmembrane</keyword>
<dbReference type="KEGG" id="ssub:CP968_01665"/>